<organism evidence="2 3">
    <name type="scientific">Meiothermus granaticius NBRC 107808</name>
    <dbReference type="NCBI Taxonomy" id="1227551"/>
    <lineage>
        <taxon>Bacteria</taxon>
        <taxon>Thermotogati</taxon>
        <taxon>Deinococcota</taxon>
        <taxon>Deinococci</taxon>
        <taxon>Thermales</taxon>
        <taxon>Thermaceae</taxon>
        <taxon>Meiothermus</taxon>
    </lineage>
</organism>
<feature type="transmembrane region" description="Helical" evidence="1">
    <location>
        <begin position="20"/>
        <end position="49"/>
    </location>
</feature>
<name>A0A399FD91_9DEIN</name>
<proteinExistence type="predicted"/>
<keyword evidence="3" id="KW-1185">Reference proteome</keyword>
<feature type="transmembrane region" description="Helical" evidence="1">
    <location>
        <begin position="61"/>
        <end position="78"/>
    </location>
</feature>
<keyword evidence="1" id="KW-1133">Transmembrane helix</keyword>
<dbReference type="EMBL" id="QWLB01000003">
    <property type="protein sequence ID" value="RIH93766.1"/>
    <property type="molecule type" value="Genomic_DNA"/>
</dbReference>
<evidence type="ECO:0000313" key="2">
    <source>
        <dbReference type="EMBL" id="RIH93766.1"/>
    </source>
</evidence>
<feature type="transmembrane region" description="Helical" evidence="1">
    <location>
        <begin position="84"/>
        <end position="102"/>
    </location>
</feature>
<dbReference type="Proteomes" id="UP000266178">
    <property type="component" value="Unassembled WGS sequence"/>
</dbReference>
<keyword evidence="1" id="KW-0472">Membrane</keyword>
<reference evidence="2 3" key="1">
    <citation type="submission" date="2018-08" db="EMBL/GenBank/DDBJ databases">
        <title>Meiothermus granaticius genome AF-68 sequencing project.</title>
        <authorList>
            <person name="Da Costa M.S."/>
            <person name="Albuquerque L."/>
            <person name="Raposo P."/>
            <person name="Froufe H.J.C."/>
            <person name="Barroso C.S."/>
            <person name="Egas C."/>
        </authorList>
    </citation>
    <scope>NUCLEOTIDE SEQUENCE [LARGE SCALE GENOMIC DNA]</scope>
    <source>
        <strain evidence="2 3">AF-68</strain>
    </source>
</reference>
<keyword evidence="1" id="KW-0812">Transmembrane</keyword>
<gene>
    <name evidence="2" type="ORF">Mgrana_00349</name>
</gene>
<sequence>MANPKAKEKPNKEPFPGAYFLGLVITLALLVGVVAVGAGLPPAVSGFLVTLLLGVTVNPKYAIGFLCAGVFSAVLGFAGKEPQVAWGGVGLILSSLIVWRWIKS</sequence>
<dbReference type="RefSeq" id="WP_119355876.1">
    <property type="nucleotide sequence ID" value="NZ_BJXM01000002.1"/>
</dbReference>
<dbReference type="OrthoDB" id="32766at2"/>
<accession>A0A399FD91</accession>
<evidence type="ECO:0000313" key="3">
    <source>
        <dbReference type="Proteomes" id="UP000266178"/>
    </source>
</evidence>
<dbReference type="AlphaFoldDB" id="A0A399FD91"/>
<protein>
    <submittedName>
        <fullName evidence="2">Uncharacterized protein</fullName>
    </submittedName>
</protein>
<evidence type="ECO:0000256" key="1">
    <source>
        <dbReference type="SAM" id="Phobius"/>
    </source>
</evidence>
<comment type="caution">
    <text evidence="2">The sequence shown here is derived from an EMBL/GenBank/DDBJ whole genome shotgun (WGS) entry which is preliminary data.</text>
</comment>